<reference evidence="2" key="1">
    <citation type="journal article" date="2021" name="Proc. Natl. Acad. Sci. U.S.A.">
        <title>A Catalog of Tens of Thousands of Viruses from Human Metagenomes Reveals Hidden Associations with Chronic Diseases.</title>
        <authorList>
            <person name="Tisza M.J."/>
            <person name="Buck C.B."/>
        </authorList>
    </citation>
    <scope>NUCLEOTIDE SEQUENCE</scope>
    <source>
        <strain evidence="2">Ct3pR10</strain>
    </source>
</reference>
<evidence type="ECO:0000256" key="1">
    <source>
        <dbReference type="SAM" id="MobiDB-lite"/>
    </source>
</evidence>
<sequence>MCTSRKNLITTNQTKSPGTVNQTVPGQPEQNNK</sequence>
<feature type="region of interest" description="Disordered" evidence="1">
    <location>
        <begin position="1"/>
        <end position="33"/>
    </location>
</feature>
<name>A0A8S5LWZ9_9CAUD</name>
<accession>A0A8S5LWZ9</accession>
<organism evidence="2">
    <name type="scientific">Siphoviridae sp. ct3pR10</name>
    <dbReference type="NCBI Taxonomy" id="2826284"/>
    <lineage>
        <taxon>Viruses</taxon>
        <taxon>Duplodnaviria</taxon>
        <taxon>Heunggongvirae</taxon>
        <taxon>Uroviricota</taxon>
        <taxon>Caudoviricetes</taxon>
    </lineage>
</organism>
<protein>
    <submittedName>
        <fullName evidence="2">Uncharacterized protein</fullName>
    </submittedName>
</protein>
<dbReference type="EMBL" id="BK014759">
    <property type="protein sequence ID" value="DAD74375.1"/>
    <property type="molecule type" value="Genomic_DNA"/>
</dbReference>
<evidence type="ECO:0000313" key="2">
    <source>
        <dbReference type="EMBL" id="DAD74375.1"/>
    </source>
</evidence>
<proteinExistence type="predicted"/>